<feature type="non-terminal residue" evidence="1">
    <location>
        <position position="49"/>
    </location>
</feature>
<protein>
    <submittedName>
        <fullName evidence="1">Uncharacterized protein</fullName>
    </submittedName>
</protein>
<proteinExistence type="predicted"/>
<dbReference type="Proteomes" id="UP001066276">
    <property type="component" value="Chromosome 1_1"/>
</dbReference>
<evidence type="ECO:0000313" key="1">
    <source>
        <dbReference type="EMBL" id="KAJ1216172.1"/>
    </source>
</evidence>
<accession>A0AAV7WQ00</accession>
<dbReference type="EMBL" id="JANPWB010000001">
    <property type="protein sequence ID" value="KAJ1216172.1"/>
    <property type="molecule type" value="Genomic_DNA"/>
</dbReference>
<name>A0AAV7WQ00_PLEWA</name>
<dbReference type="AlphaFoldDB" id="A0AAV7WQ00"/>
<comment type="caution">
    <text evidence="1">The sequence shown here is derived from an EMBL/GenBank/DDBJ whole genome shotgun (WGS) entry which is preliminary data.</text>
</comment>
<sequence length="49" mass="5020">FPVMLPKSTLLTALAPLDTSHAATSQNACLSSCIATVSMTVGIKPTKTT</sequence>
<feature type="non-terminal residue" evidence="1">
    <location>
        <position position="1"/>
    </location>
</feature>
<evidence type="ECO:0000313" key="2">
    <source>
        <dbReference type="Proteomes" id="UP001066276"/>
    </source>
</evidence>
<gene>
    <name evidence="1" type="ORF">NDU88_003778</name>
</gene>
<organism evidence="1 2">
    <name type="scientific">Pleurodeles waltl</name>
    <name type="common">Iberian ribbed newt</name>
    <dbReference type="NCBI Taxonomy" id="8319"/>
    <lineage>
        <taxon>Eukaryota</taxon>
        <taxon>Metazoa</taxon>
        <taxon>Chordata</taxon>
        <taxon>Craniata</taxon>
        <taxon>Vertebrata</taxon>
        <taxon>Euteleostomi</taxon>
        <taxon>Amphibia</taxon>
        <taxon>Batrachia</taxon>
        <taxon>Caudata</taxon>
        <taxon>Salamandroidea</taxon>
        <taxon>Salamandridae</taxon>
        <taxon>Pleurodelinae</taxon>
        <taxon>Pleurodeles</taxon>
    </lineage>
</organism>
<reference evidence="1" key="1">
    <citation type="journal article" date="2022" name="bioRxiv">
        <title>Sequencing and chromosome-scale assembly of the giantPleurodeles waltlgenome.</title>
        <authorList>
            <person name="Brown T."/>
            <person name="Elewa A."/>
            <person name="Iarovenko S."/>
            <person name="Subramanian E."/>
            <person name="Araus A.J."/>
            <person name="Petzold A."/>
            <person name="Susuki M."/>
            <person name="Suzuki K.-i.T."/>
            <person name="Hayashi T."/>
            <person name="Toyoda A."/>
            <person name="Oliveira C."/>
            <person name="Osipova E."/>
            <person name="Leigh N.D."/>
            <person name="Simon A."/>
            <person name="Yun M.H."/>
        </authorList>
    </citation>
    <scope>NUCLEOTIDE SEQUENCE</scope>
    <source>
        <strain evidence="1">20211129_DDA</strain>
        <tissue evidence="1">Liver</tissue>
    </source>
</reference>
<keyword evidence="2" id="KW-1185">Reference proteome</keyword>